<evidence type="ECO:0000313" key="3">
    <source>
        <dbReference type="Proteomes" id="UP001519460"/>
    </source>
</evidence>
<dbReference type="Proteomes" id="UP001519460">
    <property type="component" value="Unassembled WGS sequence"/>
</dbReference>
<evidence type="ECO:0000313" key="2">
    <source>
        <dbReference type="EMBL" id="KAK7506111.1"/>
    </source>
</evidence>
<reference evidence="2 3" key="1">
    <citation type="journal article" date="2023" name="Sci. Data">
        <title>Genome assembly of the Korean intertidal mud-creeper Batillaria attramentaria.</title>
        <authorList>
            <person name="Patra A.K."/>
            <person name="Ho P.T."/>
            <person name="Jun S."/>
            <person name="Lee S.J."/>
            <person name="Kim Y."/>
            <person name="Won Y.J."/>
        </authorList>
    </citation>
    <scope>NUCLEOTIDE SEQUENCE [LARGE SCALE GENOMIC DNA]</scope>
    <source>
        <strain evidence="2">Wonlab-2016</strain>
    </source>
</reference>
<comment type="caution">
    <text evidence="2">The sequence shown here is derived from an EMBL/GenBank/DDBJ whole genome shotgun (WGS) entry which is preliminary data.</text>
</comment>
<evidence type="ECO:0000256" key="1">
    <source>
        <dbReference type="SAM" id="SignalP"/>
    </source>
</evidence>
<dbReference type="AlphaFoldDB" id="A0ABD0M2X8"/>
<name>A0ABD0M2X8_9CAEN</name>
<proteinExistence type="predicted"/>
<feature type="chain" id="PRO_5044892304" evidence="1">
    <location>
        <begin position="27"/>
        <end position="102"/>
    </location>
</feature>
<keyword evidence="3" id="KW-1185">Reference proteome</keyword>
<accession>A0ABD0M2X8</accession>
<sequence>MQEAIGRKTLHAFILFFLHSQKLVCGFSGACSFTHSRSNDVFYVLISIYINHLGCPLSATAGRIMIGLLCDLRWGSYADFACCRYGDSEMGYELTDSIVWKQ</sequence>
<organism evidence="2 3">
    <name type="scientific">Batillaria attramentaria</name>
    <dbReference type="NCBI Taxonomy" id="370345"/>
    <lineage>
        <taxon>Eukaryota</taxon>
        <taxon>Metazoa</taxon>
        <taxon>Spiralia</taxon>
        <taxon>Lophotrochozoa</taxon>
        <taxon>Mollusca</taxon>
        <taxon>Gastropoda</taxon>
        <taxon>Caenogastropoda</taxon>
        <taxon>Sorbeoconcha</taxon>
        <taxon>Cerithioidea</taxon>
        <taxon>Batillariidae</taxon>
        <taxon>Batillaria</taxon>
    </lineage>
</organism>
<keyword evidence="1" id="KW-0732">Signal</keyword>
<dbReference type="EMBL" id="JACVVK020000008">
    <property type="protein sequence ID" value="KAK7506111.1"/>
    <property type="molecule type" value="Genomic_DNA"/>
</dbReference>
<gene>
    <name evidence="2" type="ORF">BaRGS_00002833</name>
</gene>
<feature type="signal peptide" evidence="1">
    <location>
        <begin position="1"/>
        <end position="26"/>
    </location>
</feature>
<protein>
    <submittedName>
        <fullName evidence="2">Uncharacterized protein</fullName>
    </submittedName>
</protein>